<reference evidence="12 13" key="1">
    <citation type="submission" date="2017-02" db="EMBL/GenBank/DDBJ databases">
        <title>Whole genome sequencing of Helicobacter bilis strain AAQJH.</title>
        <authorList>
            <person name="Conlan S."/>
            <person name="Thomas P.J."/>
            <person name="Mullikin J."/>
            <person name="Palmore T.N."/>
            <person name="Frank K.M."/>
            <person name="Segre J.A."/>
        </authorList>
    </citation>
    <scope>NUCLEOTIDE SEQUENCE [LARGE SCALE GENOMIC DNA]</scope>
    <source>
        <strain evidence="12 13">AAQJH</strain>
    </source>
</reference>
<feature type="active site" evidence="7">
    <location>
        <position position="26"/>
    </location>
</feature>
<evidence type="ECO:0000256" key="1">
    <source>
        <dbReference type="ARBA" id="ARBA00010518"/>
    </source>
</evidence>
<dbReference type="PANTHER" id="PTHR11707">
    <property type="entry name" value="L-ASPARAGINASE"/>
    <property type="match status" value="1"/>
</dbReference>
<dbReference type="CDD" id="cd08964">
    <property type="entry name" value="L-asparaginase_II"/>
    <property type="match status" value="1"/>
</dbReference>
<dbReference type="FunFam" id="3.40.50.1170:FF:000001">
    <property type="entry name" value="L-asparaginase 2"/>
    <property type="match status" value="1"/>
</dbReference>
<organism evidence="12 13">
    <name type="scientific">Helicobacter bilis</name>
    <dbReference type="NCBI Taxonomy" id="37372"/>
    <lineage>
        <taxon>Bacteria</taxon>
        <taxon>Pseudomonadati</taxon>
        <taxon>Campylobacterota</taxon>
        <taxon>Epsilonproteobacteria</taxon>
        <taxon>Campylobacterales</taxon>
        <taxon>Helicobacteraceae</taxon>
        <taxon>Helicobacter</taxon>
    </lineage>
</organism>
<dbReference type="InterPro" id="IPR027475">
    <property type="entry name" value="Asparaginase/glutaminase_AS2"/>
</dbReference>
<dbReference type="NCBIfam" id="TIGR00520">
    <property type="entry name" value="asnASE_II"/>
    <property type="match status" value="1"/>
</dbReference>
<feature type="active site" evidence="8">
    <location>
        <position position="106"/>
    </location>
</feature>
<dbReference type="Proteomes" id="UP000188298">
    <property type="component" value="Chromosome"/>
</dbReference>
<name>A0A1Q2LKV1_9HELI</name>
<keyword evidence="2" id="KW-0378">Hydrolase</keyword>
<dbReference type="Gene3D" id="3.40.50.40">
    <property type="match status" value="1"/>
</dbReference>
<dbReference type="PANTHER" id="PTHR11707:SF28">
    <property type="entry name" value="60 KDA LYSOPHOSPHOLIPASE"/>
    <property type="match status" value="1"/>
</dbReference>
<evidence type="ECO:0000256" key="7">
    <source>
        <dbReference type="PROSITE-ProRule" id="PRU10099"/>
    </source>
</evidence>
<dbReference type="InterPro" id="IPR004550">
    <property type="entry name" value="AsnASE_II"/>
</dbReference>
<dbReference type="PIRSF" id="PIRSF500176">
    <property type="entry name" value="L_ASNase"/>
    <property type="match status" value="1"/>
</dbReference>
<gene>
    <name evidence="12" type="ORF">XJ32_08150</name>
</gene>
<dbReference type="PROSITE" id="PS00144">
    <property type="entry name" value="ASN_GLN_ASE_1"/>
    <property type="match status" value="1"/>
</dbReference>
<evidence type="ECO:0000259" key="11">
    <source>
        <dbReference type="Pfam" id="PF17763"/>
    </source>
</evidence>
<evidence type="ECO:0000256" key="9">
    <source>
        <dbReference type="RuleBase" id="RU004456"/>
    </source>
</evidence>
<dbReference type="AlphaFoldDB" id="A0A1Q2LKV1"/>
<comment type="similarity">
    <text evidence="1 9">Belongs to the asparaginase 1 family.</text>
</comment>
<dbReference type="InterPro" id="IPR006034">
    <property type="entry name" value="Asparaginase/glutaminase-like"/>
</dbReference>
<dbReference type="SMART" id="SM00870">
    <property type="entry name" value="Asparaginase"/>
    <property type="match status" value="1"/>
</dbReference>
<dbReference type="PROSITE" id="PS51732">
    <property type="entry name" value="ASN_GLN_ASE_3"/>
    <property type="match status" value="1"/>
</dbReference>
<feature type="binding site" evidence="6">
    <location>
        <position position="73"/>
    </location>
    <ligand>
        <name>substrate</name>
    </ligand>
</feature>
<dbReference type="Gene3D" id="3.40.50.1170">
    <property type="entry name" value="L-asparaginase, N-terminal domain"/>
    <property type="match status" value="1"/>
</dbReference>
<dbReference type="RefSeq" id="WP_077390255.1">
    <property type="nucleotide sequence ID" value="NZ_CP019645.1"/>
</dbReference>
<dbReference type="GO" id="GO:0006528">
    <property type="term" value="P:asparagine metabolic process"/>
    <property type="evidence" value="ECO:0007669"/>
    <property type="project" value="InterPro"/>
</dbReference>
<feature type="active site" description="O-isoaspartyl threonine intermediate" evidence="5">
    <location>
        <position position="26"/>
    </location>
</feature>
<accession>A0A1Q2LKV1</accession>
<sequence>MLQALSIETAQVSKKPNVVILATGGTIAGSIDSNIKTTGYTAGVVGVDVLINAVPEIKNLANIKGEQIANIDSADMTDEIWLTLGKRVNSLLASPDVDGIVITHGTDTMEETAFFLHLIIKSDKPVVLVGAMRPSTAMSADGPKNLYNAVALAASPKARNKGVMIAMNDRIQSARGATKTHALNVETFKSPNSGDMGYILDGNVFFNYAPLQPHTRKSIFNIDRIESLPKVDILYSYANDGSGVAAKALFKAGTKGIVVAGTGAGSIHKYQKEVLKSLMQQGLVVVQSSRVGSGIVLANSDDSKLGFIGAHDLNPQKARILLMLALTKTNKTDAIAKIFETY</sequence>
<evidence type="ECO:0000313" key="13">
    <source>
        <dbReference type="Proteomes" id="UP000188298"/>
    </source>
</evidence>
<evidence type="ECO:0000256" key="2">
    <source>
        <dbReference type="ARBA" id="ARBA00022801"/>
    </source>
</evidence>
<dbReference type="InterPro" id="IPR020827">
    <property type="entry name" value="Asparaginase/glutaminase_AS1"/>
</dbReference>
<evidence type="ECO:0000256" key="5">
    <source>
        <dbReference type="PIRSR" id="PIRSR001220-1"/>
    </source>
</evidence>
<evidence type="ECO:0000256" key="4">
    <source>
        <dbReference type="ARBA" id="ARBA00073593"/>
    </source>
</evidence>
<dbReference type="GO" id="GO:0004067">
    <property type="term" value="F:asparaginase activity"/>
    <property type="evidence" value="ECO:0007669"/>
    <property type="project" value="UniProtKB-UniRule"/>
</dbReference>
<dbReference type="SUPFAM" id="SSF53774">
    <property type="entry name" value="Glutaminase/Asparaginase"/>
    <property type="match status" value="1"/>
</dbReference>
<dbReference type="EMBL" id="CP019645">
    <property type="protein sequence ID" value="AQQ60727.1"/>
    <property type="molecule type" value="Genomic_DNA"/>
</dbReference>
<dbReference type="PRINTS" id="PR00139">
    <property type="entry name" value="ASNGLNASE"/>
</dbReference>
<dbReference type="InterPro" id="IPR027474">
    <property type="entry name" value="L-asparaginase_N"/>
</dbReference>
<feature type="domain" description="L-asparaginase N-terminal" evidence="10">
    <location>
        <begin position="17"/>
        <end position="210"/>
    </location>
</feature>
<dbReference type="PROSITE" id="PS00917">
    <property type="entry name" value="ASN_GLN_ASE_2"/>
    <property type="match status" value="1"/>
</dbReference>
<evidence type="ECO:0000313" key="12">
    <source>
        <dbReference type="EMBL" id="AQQ60727.1"/>
    </source>
</evidence>
<dbReference type="Pfam" id="PF00710">
    <property type="entry name" value="Asparaginase"/>
    <property type="match status" value="1"/>
</dbReference>
<evidence type="ECO:0000256" key="6">
    <source>
        <dbReference type="PIRSR" id="PIRSR001220-2"/>
    </source>
</evidence>
<proteinExistence type="inferred from homology"/>
<protein>
    <recommendedName>
        <fullName evidence="4">Probable L-asparaginase</fullName>
    </recommendedName>
    <alternativeName>
        <fullName evidence="3">L-asparagine amidohydrolase</fullName>
    </alternativeName>
</protein>
<dbReference type="InterPro" id="IPR027473">
    <property type="entry name" value="L-asparaginase_C"/>
</dbReference>
<dbReference type="InterPro" id="IPR040919">
    <property type="entry name" value="Asparaginase_C"/>
</dbReference>
<dbReference type="KEGG" id="hbl:XJ32_08150"/>
<dbReference type="InterPro" id="IPR037152">
    <property type="entry name" value="L-asparaginase_N_sf"/>
</dbReference>
<dbReference type="InterPro" id="IPR036152">
    <property type="entry name" value="Asp/glu_Ase-like_sf"/>
</dbReference>
<feature type="domain" description="Asparaginase/glutaminase C-terminal" evidence="11">
    <location>
        <begin position="230"/>
        <end position="339"/>
    </location>
</feature>
<dbReference type="PIRSF" id="PIRSF001220">
    <property type="entry name" value="L-ASNase_gatD"/>
    <property type="match status" value="1"/>
</dbReference>
<feature type="binding site" evidence="6">
    <location>
        <begin position="106"/>
        <end position="107"/>
    </location>
    <ligand>
        <name>substrate</name>
    </ligand>
</feature>
<evidence type="ECO:0000259" key="10">
    <source>
        <dbReference type="Pfam" id="PF00710"/>
    </source>
</evidence>
<evidence type="ECO:0000256" key="3">
    <source>
        <dbReference type="ARBA" id="ARBA00030414"/>
    </source>
</evidence>
<evidence type="ECO:0000256" key="8">
    <source>
        <dbReference type="PROSITE-ProRule" id="PRU10100"/>
    </source>
</evidence>
<dbReference type="Pfam" id="PF17763">
    <property type="entry name" value="Asparaginase_C"/>
    <property type="match status" value="1"/>
</dbReference>